<comment type="caution">
    <text evidence="1">The sequence shown here is derived from an EMBL/GenBank/DDBJ whole genome shotgun (WGS) entry which is preliminary data.</text>
</comment>
<dbReference type="Proteomes" id="UP001597361">
    <property type="component" value="Unassembled WGS sequence"/>
</dbReference>
<protein>
    <submittedName>
        <fullName evidence="1">Uncharacterized protein</fullName>
    </submittedName>
</protein>
<name>A0ABW4VKZ4_9BACT</name>
<sequence length="106" mass="12615">MKKKSIVWLSDRQGVVKSLSLPDSIFETLGVYRFEEESIQEIWRNLMLRPDVVFFDEHKNRDKFAKKVNEMDGDTSLFFLYQKEINLSVYFKNTYHPTFVKISGLI</sequence>
<evidence type="ECO:0000313" key="2">
    <source>
        <dbReference type="Proteomes" id="UP001597361"/>
    </source>
</evidence>
<gene>
    <name evidence="1" type="ORF">ACFSKL_10955</name>
</gene>
<reference evidence="2" key="1">
    <citation type="journal article" date="2019" name="Int. J. Syst. Evol. Microbiol.">
        <title>The Global Catalogue of Microorganisms (GCM) 10K type strain sequencing project: providing services to taxonomists for standard genome sequencing and annotation.</title>
        <authorList>
            <consortium name="The Broad Institute Genomics Platform"/>
            <consortium name="The Broad Institute Genome Sequencing Center for Infectious Disease"/>
            <person name="Wu L."/>
            <person name="Ma J."/>
        </authorList>
    </citation>
    <scope>NUCLEOTIDE SEQUENCE [LARGE SCALE GENOMIC DNA]</scope>
    <source>
        <strain evidence="2">CGMCC 1.15180</strain>
    </source>
</reference>
<dbReference type="EMBL" id="JBHUHR010000031">
    <property type="protein sequence ID" value="MFD2035314.1"/>
    <property type="molecule type" value="Genomic_DNA"/>
</dbReference>
<evidence type="ECO:0000313" key="1">
    <source>
        <dbReference type="EMBL" id="MFD2035314.1"/>
    </source>
</evidence>
<dbReference type="RefSeq" id="WP_376886202.1">
    <property type="nucleotide sequence ID" value="NZ_JBHUHR010000031.1"/>
</dbReference>
<accession>A0ABW4VKZ4</accession>
<organism evidence="1 2">
    <name type="scientific">Belliella marina</name>
    <dbReference type="NCBI Taxonomy" id="1644146"/>
    <lineage>
        <taxon>Bacteria</taxon>
        <taxon>Pseudomonadati</taxon>
        <taxon>Bacteroidota</taxon>
        <taxon>Cytophagia</taxon>
        <taxon>Cytophagales</taxon>
        <taxon>Cyclobacteriaceae</taxon>
        <taxon>Belliella</taxon>
    </lineage>
</organism>
<proteinExistence type="predicted"/>
<keyword evidence="2" id="KW-1185">Reference proteome</keyword>